<dbReference type="VEuPathDB" id="FungiDB:SCODWIG_01972"/>
<comment type="subcellular location">
    <subcellularLocation>
        <location evidence="1">Nucleus</location>
    </subcellularLocation>
</comment>
<evidence type="ECO:0000256" key="2">
    <source>
        <dbReference type="ARBA" id="ARBA00010289"/>
    </source>
</evidence>
<evidence type="ECO:0000256" key="3">
    <source>
        <dbReference type="ARBA" id="ARBA00019622"/>
    </source>
</evidence>
<evidence type="ECO:0000256" key="4">
    <source>
        <dbReference type="ARBA" id="ARBA00023015"/>
    </source>
</evidence>
<feature type="domain" description="Mediator complex subunit Med12" evidence="8">
    <location>
        <begin position="124"/>
        <end position="187"/>
    </location>
</feature>
<keyword evidence="6" id="KW-0539">Nucleus</keyword>
<evidence type="ECO:0000313" key="10">
    <source>
        <dbReference type="Proteomes" id="UP000262825"/>
    </source>
</evidence>
<dbReference type="PANTHER" id="PTHR46567:SF1">
    <property type="entry name" value="MEDIATOR OF RNA POLYMERASE II TRANSCRIPTION SUBUNIT 12"/>
    <property type="match status" value="1"/>
</dbReference>
<accession>A0A376B6E9</accession>
<organism evidence="9 10">
    <name type="scientific">Saccharomycodes ludwigii</name>
    <dbReference type="NCBI Taxonomy" id="36035"/>
    <lineage>
        <taxon>Eukaryota</taxon>
        <taxon>Fungi</taxon>
        <taxon>Dikarya</taxon>
        <taxon>Ascomycota</taxon>
        <taxon>Saccharomycotina</taxon>
        <taxon>Saccharomycetes</taxon>
        <taxon>Saccharomycodales</taxon>
        <taxon>Saccharomycodaceae</taxon>
        <taxon>Saccharomycodes</taxon>
    </lineage>
</organism>
<keyword evidence="10" id="KW-1185">Reference proteome</keyword>
<dbReference type="EMBL" id="UFAJ01000297">
    <property type="protein sequence ID" value="SSD60211.1"/>
    <property type="molecule type" value="Genomic_DNA"/>
</dbReference>
<evidence type="ECO:0000256" key="5">
    <source>
        <dbReference type="ARBA" id="ARBA00023163"/>
    </source>
</evidence>
<reference evidence="10" key="1">
    <citation type="submission" date="2018-06" db="EMBL/GenBank/DDBJ databases">
        <authorList>
            <person name="Guldener U."/>
        </authorList>
    </citation>
    <scope>NUCLEOTIDE SEQUENCE [LARGE SCALE GENOMIC DNA]</scope>
    <source>
        <strain evidence="10">UTAD17</strain>
    </source>
</reference>
<dbReference type="GO" id="GO:0003712">
    <property type="term" value="F:transcription coregulator activity"/>
    <property type="evidence" value="ECO:0007669"/>
    <property type="project" value="InterPro"/>
</dbReference>
<keyword evidence="4" id="KW-0805">Transcription regulation</keyword>
<dbReference type="GO" id="GO:0016592">
    <property type="term" value="C:mediator complex"/>
    <property type="evidence" value="ECO:0007669"/>
    <property type="project" value="InterPro"/>
</dbReference>
<comment type="similarity">
    <text evidence="2">Belongs to the Mediator complex subunit 12 family.</text>
</comment>
<dbReference type="Proteomes" id="UP000262825">
    <property type="component" value="Unassembled WGS sequence"/>
</dbReference>
<name>A0A376B6E9_9ASCO</name>
<dbReference type="InterPro" id="IPR019035">
    <property type="entry name" value="Mediator_Med12"/>
</dbReference>
<dbReference type="PANTHER" id="PTHR46567">
    <property type="entry name" value="MEDIATOR OF RNA POLYMERASE II TRANSCRIPTION SUBUNIT 12"/>
    <property type="match status" value="1"/>
</dbReference>
<evidence type="ECO:0000256" key="6">
    <source>
        <dbReference type="ARBA" id="ARBA00023242"/>
    </source>
</evidence>
<evidence type="ECO:0000259" key="8">
    <source>
        <dbReference type="SMART" id="SM01281"/>
    </source>
</evidence>
<protein>
    <recommendedName>
        <fullName evidence="3">Mediator of RNA polymerase II transcription subunit 12</fullName>
    </recommendedName>
    <alternativeName>
        <fullName evidence="7">Mediator complex subunit 12</fullName>
    </alternativeName>
</protein>
<dbReference type="OrthoDB" id="20828at2759"/>
<evidence type="ECO:0000256" key="7">
    <source>
        <dbReference type="ARBA" id="ARBA00032010"/>
    </source>
</evidence>
<proteinExistence type="inferred from homology"/>
<sequence length="1457" mass="170672">MSLPTKYELLPPPDLSELKPNSSIYPDFEPWKHTELDDQILLDFVDKGYYQGPKVSFETFSGKSSVIQTPINAIAEKLSVSLTKAFFIRENDVNKIKNTDQSNDEENNYESDRIPKIFNISGDSFRFPKRVTLTDQRKEQWLQNLGDTSLTMDTVTKIVPHGFKKKQLLEQFAIKRIPYYRAIWLIKYCCSVEWISLLNKPISKNNNSGTSTYSDTTFRILKEWTSAMVHVLEKLIFDIPILSSGSSSSSSHTTSGILDNTSTSEGALSTIASINTNDLNTVQQQMNICKLKINYYIRLLGNCYSLGLVDKTLFINWLLEFFLKMENFEFYPISLHIITCFWKDIMSNDDKFLKSKFTECLLQKYYLVSESPSMLNDENYLINDVKRNELIRKKILNVLQKFIYDIFNTQSLELFIISNTNNWDLYRPCLRDILGLTTDLGNTTNEEKLRNIRKKFNLIDYRNETLKKNAYSSKLRNHNLATAQQDIRFNVEENNDLENEDEDNVSDLFYVDSTSGVLHLAKVNLELTTMLDNNHITDDWDLFIRQMSKSDIIQMILWSISPMKSSYYEGTHLVSRLLILKIGLQDNNYDIENLIWTFIFTIAKVVNLKECVYLPNLYSLLNICIGYGILKVPIYIRKLISSGILYLAHSKDKFFHCNLLINLKIQPVIKGQFNMVLKNMIEYDASLYENFQFNKLLEKFEELKLTFFNDITKDNLSTKIPFSVKILLADWYLNELVSERDEMLDLVDKNMILKVYNNFVIKLGHYHHFYRWMEYIIYRQILTDIIALETLTDIILFRSKMFPLLINDTNLFMKSIIHLYLNKLKPDDMESFQVIRFNPFWKFFIVSFPKHLELDTNLKSQLSELYEIENDRLREFARLNSQPTVSINQQLTKNIKTILSISTIEENEELIKKARLALLSLQIINPSEYIKYVSVILKRQKLEESNKMKGVVNLVKLCELKLLSIDFVLKIFGSSVVIFLLKYETNCSFYEHSKKNFLKKNYGEVLKWCIEANDTDYLIYLIQRIGVANQRKSQTCNALCLIMNTDSCIINKILCINDTAIASKMCNYSNNYFAIFYNMNFINLFYAQCLVKWLLTNGNNDNAVSGDRYHQIIFIMEWCNYDVLYPQLFNQVEDSVILNRLLDEITLSFFTDCFIKGNDVPYVTCVKATIIHLSQKLTFNDKLMISYDIFQKFEALFEQFLNLPFITLGSLEYRLIELFIELLIVYEKSLFDYMIKTQNLKIIDLLNQFFRTCVTTTDTAKDFTKETITSNRKGITLENDDDKGNKDQRSNVHNNNKKFLSLKTKLYIYDILLSMKTKYTYLTTQNPREYPELPKILDNLPSFRLSSFENNDETGTSSDVHKSGDSTLGILFCKKNQKVNNSIVDEMERYYLFDKKDRQFKQRFSLPKFLELPTYDHFSKNSNNMQHLGTTNNRTDINNTLINLSYFEARYDKKNPA</sequence>
<dbReference type="Pfam" id="PF09497">
    <property type="entry name" value="Med12"/>
    <property type="match status" value="1"/>
</dbReference>
<dbReference type="GO" id="GO:0006357">
    <property type="term" value="P:regulation of transcription by RNA polymerase II"/>
    <property type="evidence" value="ECO:0007669"/>
    <property type="project" value="InterPro"/>
</dbReference>
<dbReference type="SMART" id="SM01281">
    <property type="entry name" value="Med12"/>
    <property type="match status" value="1"/>
</dbReference>
<evidence type="ECO:0000256" key="1">
    <source>
        <dbReference type="ARBA" id="ARBA00004123"/>
    </source>
</evidence>
<evidence type="ECO:0000313" key="9">
    <source>
        <dbReference type="EMBL" id="SSD60211.1"/>
    </source>
</evidence>
<keyword evidence="5" id="KW-0804">Transcription</keyword>
<gene>
    <name evidence="9" type="ORF">SCODWIG_01972</name>
</gene>